<protein>
    <submittedName>
        <fullName evidence="1">Uncharacterized protein</fullName>
    </submittedName>
</protein>
<sequence>MKKIFSKTDFEKIVARNSLGHYIDTTNYTITDDVPTTDSTTLAFYIEALDKGRAVSGGVIQDVYVSGAGYRVTDRRFGMSVVKGFSVDITIKVKKDTGGDEHRKYSLYAVDGKLAVDEKPIKFNLFDYTVETTQEV</sequence>
<evidence type="ECO:0000313" key="2">
    <source>
        <dbReference type="Proteomes" id="UP000186039"/>
    </source>
</evidence>
<dbReference type="RefSeq" id="WP_075714960.1">
    <property type="nucleotide sequence ID" value="NZ_AP019656.1"/>
</dbReference>
<gene>
    <name evidence="1" type="ORF">BIY20_09530</name>
</gene>
<dbReference type="EMBL" id="MJMH01000172">
    <property type="protein sequence ID" value="OLQ91633.1"/>
    <property type="molecule type" value="Genomic_DNA"/>
</dbReference>
<name>A0ABX3FIP9_9VIBR</name>
<proteinExistence type="predicted"/>
<reference evidence="1 2" key="1">
    <citation type="submission" date="2016-09" db="EMBL/GenBank/DDBJ databases">
        <title>Genomic Taxonomy of the Vibrionaceae.</title>
        <authorList>
            <person name="Gonzalez-Castillo A."/>
            <person name="Gomez-Gil B."/>
            <person name="Enciso-Ibarra K."/>
        </authorList>
    </citation>
    <scope>NUCLEOTIDE SEQUENCE [LARGE SCALE GENOMIC DNA]</scope>
    <source>
        <strain evidence="1 2">CAIM 1902</strain>
    </source>
</reference>
<evidence type="ECO:0000313" key="1">
    <source>
        <dbReference type="EMBL" id="OLQ91633.1"/>
    </source>
</evidence>
<keyword evidence="2" id="KW-1185">Reference proteome</keyword>
<comment type="caution">
    <text evidence="1">The sequence shown here is derived from an EMBL/GenBank/DDBJ whole genome shotgun (WGS) entry which is preliminary data.</text>
</comment>
<dbReference type="Proteomes" id="UP000186039">
    <property type="component" value="Unassembled WGS sequence"/>
</dbReference>
<accession>A0ABX3FIP9</accession>
<organism evidence="1 2">
    <name type="scientific">Vibrio panuliri</name>
    <dbReference type="NCBI Taxonomy" id="1381081"/>
    <lineage>
        <taxon>Bacteria</taxon>
        <taxon>Pseudomonadati</taxon>
        <taxon>Pseudomonadota</taxon>
        <taxon>Gammaproteobacteria</taxon>
        <taxon>Vibrionales</taxon>
        <taxon>Vibrionaceae</taxon>
        <taxon>Vibrio</taxon>
    </lineage>
</organism>